<evidence type="ECO:0000256" key="5">
    <source>
        <dbReference type="ARBA" id="ARBA00023004"/>
    </source>
</evidence>
<organism evidence="7">
    <name type="scientific">Bionectria ochroleuca</name>
    <name type="common">Gliocladium roseum</name>
    <dbReference type="NCBI Taxonomy" id="29856"/>
    <lineage>
        <taxon>Eukaryota</taxon>
        <taxon>Fungi</taxon>
        <taxon>Dikarya</taxon>
        <taxon>Ascomycota</taxon>
        <taxon>Pezizomycotina</taxon>
        <taxon>Sordariomycetes</taxon>
        <taxon>Hypocreomycetidae</taxon>
        <taxon>Hypocreales</taxon>
        <taxon>Bionectriaceae</taxon>
        <taxon>Clonostachys</taxon>
    </lineage>
</organism>
<keyword evidence="5" id="KW-0408">Iron</keyword>
<dbReference type="PANTHER" id="PTHR24305">
    <property type="entry name" value="CYTOCHROME P450"/>
    <property type="match status" value="1"/>
</dbReference>
<sequence>MTCVHVLQENVLRAVNMAQLTEYFWTTTVTSTLVNYWTIILVLLVIYYFTATIFSRGLHRIPGPFLRIVSPIPRLWSVYKGFSHEDDSALHERYGPIVRLGPNLVSVNSADELNTIYGISTLFYKSRFYSLAEGFDEEGLIPDPFVTTDKAMHSRLRRGAANAYSLNSMVQLEAFVDPVTERLVNKLKEEYATRKKIVDLGQFVQQYAMDAICALTYGKDLNHIEKGDYLGFFKTSFIINSYMGIVMLNTSKRV</sequence>
<keyword evidence="6" id="KW-1133">Transmembrane helix</keyword>
<dbReference type="AlphaFoldDB" id="A0A0B7KPG2"/>
<evidence type="ECO:0008006" key="8">
    <source>
        <dbReference type="Google" id="ProtNLM"/>
    </source>
</evidence>
<keyword evidence="6" id="KW-0812">Transmembrane</keyword>
<dbReference type="GO" id="GO:0016705">
    <property type="term" value="F:oxidoreductase activity, acting on paired donors, with incorporation or reduction of molecular oxygen"/>
    <property type="evidence" value="ECO:0007669"/>
    <property type="project" value="InterPro"/>
</dbReference>
<evidence type="ECO:0000256" key="2">
    <source>
        <dbReference type="ARBA" id="ARBA00010617"/>
    </source>
</evidence>
<keyword evidence="4" id="KW-0479">Metal-binding</keyword>
<evidence type="ECO:0000256" key="6">
    <source>
        <dbReference type="SAM" id="Phobius"/>
    </source>
</evidence>
<evidence type="ECO:0000256" key="4">
    <source>
        <dbReference type="ARBA" id="ARBA00022723"/>
    </source>
</evidence>
<evidence type="ECO:0000256" key="1">
    <source>
        <dbReference type="ARBA" id="ARBA00001971"/>
    </source>
</evidence>
<name>A0A0B7KPG2_BIOOC</name>
<dbReference type="GO" id="GO:0005506">
    <property type="term" value="F:iron ion binding"/>
    <property type="evidence" value="ECO:0007669"/>
    <property type="project" value="InterPro"/>
</dbReference>
<dbReference type="InterPro" id="IPR036396">
    <property type="entry name" value="Cyt_P450_sf"/>
</dbReference>
<keyword evidence="6" id="KW-0472">Membrane</keyword>
<dbReference type="PANTHER" id="PTHR24305:SF232">
    <property type="entry name" value="P450, PUTATIVE (EUROFUNG)-RELATED"/>
    <property type="match status" value="1"/>
</dbReference>
<dbReference type="InterPro" id="IPR001128">
    <property type="entry name" value="Cyt_P450"/>
</dbReference>
<dbReference type="GO" id="GO:0004497">
    <property type="term" value="F:monooxygenase activity"/>
    <property type="evidence" value="ECO:0007669"/>
    <property type="project" value="InterPro"/>
</dbReference>
<evidence type="ECO:0000313" key="7">
    <source>
        <dbReference type="EMBL" id="CEO57312.1"/>
    </source>
</evidence>
<proteinExistence type="inferred from homology"/>
<evidence type="ECO:0000256" key="3">
    <source>
        <dbReference type="ARBA" id="ARBA00022617"/>
    </source>
</evidence>
<comment type="similarity">
    <text evidence="2">Belongs to the cytochrome P450 family.</text>
</comment>
<gene>
    <name evidence="7" type="ORF">BN869_000013370_1</name>
</gene>
<accession>A0A0B7KPG2</accession>
<dbReference type="Gene3D" id="1.10.630.10">
    <property type="entry name" value="Cytochrome P450"/>
    <property type="match status" value="1"/>
</dbReference>
<dbReference type="InterPro" id="IPR050121">
    <property type="entry name" value="Cytochrome_P450_monoxygenase"/>
</dbReference>
<dbReference type="SUPFAM" id="SSF48264">
    <property type="entry name" value="Cytochrome P450"/>
    <property type="match status" value="1"/>
</dbReference>
<reference evidence="7" key="1">
    <citation type="submission" date="2015-01" db="EMBL/GenBank/DDBJ databases">
        <authorList>
            <person name="Durling Mikael"/>
        </authorList>
    </citation>
    <scope>NUCLEOTIDE SEQUENCE</scope>
</reference>
<dbReference type="Pfam" id="PF00067">
    <property type="entry name" value="p450"/>
    <property type="match status" value="1"/>
</dbReference>
<protein>
    <recommendedName>
        <fullName evidence="8">Cytochrome P450</fullName>
    </recommendedName>
</protein>
<keyword evidence="3" id="KW-0349">Heme</keyword>
<feature type="transmembrane region" description="Helical" evidence="6">
    <location>
        <begin position="34"/>
        <end position="54"/>
    </location>
</feature>
<dbReference type="GO" id="GO:0020037">
    <property type="term" value="F:heme binding"/>
    <property type="evidence" value="ECO:0007669"/>
    <property type="project" value="InterPro"/>
</dbReference>
<comment type="cofactor">
    <cofactor evidence="1">
        <name>heme</name>
        <dbReference type="ChEBI" id="CHEBI:30413"/>
    </cofactor>
</comment>
<dbReference type="EMBL" id="CDPU01000095">
    <property type="protein sequence ID" value="CEO57312.1"/>
    <property type="molecule type" value="Genomic_DNA"/>
</dbReference>